<organism evidence="1 2">
    <name type="scientific">Metabacillus hrfriensis</name>
    <dbReference type="NCBI Taxonomy" id="3048891"/>
    <lineage>
        <taxon>Bacteria</taxon>
        <taxon>Bacillati</taxon>
        <taxon>Bacillota</taxon>
        <taxon>Bacilli</taxon>
        <taxon>Bacillales</taxon>
        <taxon>Bacillaceae</taxon>
        <taxon>Metabacillus</taxon>
    </lineage>
</organism>
<sequence length="221" mass="23922">MGNTLAIIHTTPLTVEPLKKLAGDFLPSYDVINFVDDSILPQLAKNGGMLEEVEERLIQYARYAEQAGASIILNACSSVGEIVTKANEHVKVPVVRIDEAMAEEAINHGKRIGVIATLSTTLKPTVKLIKEKAGECNKNVEIQAVLAEEAYQHLISGDKESHDAILAVALTKLASEADIVVLAQASMARVVTKLPLKQQDMFLTSPELGMERVKKIIEGLA</sequence>
<gene>
    <name evidence="1" type="ORF">QLQ22_15140</name>
</gene>
<keyword evidence="2" id="KW-1185">Reference proteome</keyword>
<name>A0ACD4R6G6_9BACI</name>
<evidence type="ECO:0000313" key="1">
    <source>
        <dbReference type="EMBL" id="WHZ56043.1"/>
    </source>
</evidence>
<proteinExistence type="predicted"/>
<dbReference type="EMBL" id="CP126116">
    <property type="protein sequence ID" value="WHZ56043.1"/>
    <property type="molecule type" value="Genomic_DNA"/>
</dbReference>
<accession>A0ACD4R6G6</accession>
<protein>
    <submittedName>
        <fullName evidence="1">Aspartate/glutamate racemase family protein</fullName>
    </submittedName>
</protein>
<evidence type="ECO:0000313" key="2">
    <source>
        <dbReference type="Proteomes" id="UP001226091"/>
    </source>
</evidence>
<dbReference type="Proteomes" id="UP001226091">
    <property type="component" value="Chromosome"/>
</dbReference>
<reference evidence="2" key="1">
    <citation type="journal article" date="2025" name="Aquaculture">
        <title>Assessment of the bioflocculant production and safety properties of Metabacillus hrfriensis sp. nov. based on phenotypic and whole-genome sequencing analysis.</title>
        <authorList>
            <person name="Zhang R."/>
            <person name="Zhao Z."/>
            <person name="Luo L."/>
            <person name="Wang S."/>
            <person name="Guo K."/>
            <person name="Xu W."/>
        </authorList>
    </citation>
    <scope>NUCLEOTIDE SEQUENCE [LARGE SCALE GENOMIC DNA]</scope>
    <source>
        <strain evidence="2">CT-WN-B3</strain>
    </source>
</reference>